<comment type="similarity">
    <text evidence="1">Belongs to the patatin family.</text>
</comment>
<keyword evidence="3" id="KW-0442">Lipid degradation</keyword>
<dbReference type="CDD" id="cd07199">
    <property type="entry name" value="Pat17_PNPLA8_PNPLA9_like"/>
    <property type="match status" value="1"/>
</dbReference>
<organism evidence="5 6">
    <name type="scientific">Rotaria sordida</name>
    <dbReference type="NCBI Taxonomy" id="392033"/>
    <lineage>
        <taxon>Eukaryota</taxon>
        <taxon>Metazoa</taxon>
        <taxon>Spiralia</taxon>
        <taxon>Gnathifera</taxon>
        <taxon>Rotifera</taxon>
        <taxon>Eurotatoria</taxon>
        <taxon>Bdelloidea</taxon>
        <taxon>Philodinida</taxon>
        <taxon>Philodinidae</taxon>
        <taxon>Rotaria</taxon>
    </lineage>
</organism>
<dbReference type="AlphaFoldDB" id="A0A815IYA4"/>
<feature type="short sequence motif" description="GXGXXG" evidence="3">
    <location>
        <begin position="145"/>
        <end position="150"/>
    </location>
</feature>
<keyword evidence="6" id="KW-1185">Reference proteome</keyword>
<reference evidence="5" key="1">
    <citation type="submission" date="2021-02" db="EMBL/GenBank/DDBJ databases">
        <authorList>
            <person name="Nowell W R."/>
        </authorList>
    </citation>
    <scope>NUCLEOTIDE SEQUENCE</scope>
</reference>
<comment type="caution">
    <text evidence="5">The sequence shown here is derived from an EMBL/GenBank/DDBJ whole genome shotgun (WGS) entry which is preliminary data.</text>
</comment>
<feature type="domain" description="PNPLA" evidence="4">
    <location>
        <begin position="141"/>
        <end position="329"/>
    </location>
</feature>
<evidence type="ECO:0000256" key="1">
    <source>
        <dbReference type="ARBA" id="ARBA00010240"/>
    </source>
</evidence>
<dbReference type="InterPro" id="IPR002641">
    <property type="entry name" value="PNPLA_dom"/>
</dbReference>
<protein>
    <recommendedName>
        <fullName evidence="4">PNPLA domain-containing protein</fullName>
    </recommendedName>
</protein>
<dbReference type="GO" id="GO:0004620">
    <property type="term" value="F:phospholipase activity"/>
    <property type="evidence" value="ECO:0007669"/>
    <property type="project" value="TreeGrafter"/>
</dbReference>
<dbReference type="PANTHER" id="PTHR32176:SF92">
    <property type="entry name" value="XYLOSE ISOMERASE"/>
    <property type="match status" value="1"/>
</dbReference>
<gene>
    <name evidence="5" type="ORF">JXQ802_LOCUS33361</name>
</gene>
<evidence type="ECO:0000256" key="2">
    <source>
        <dbReference type="ARBA" id="ARBA00023098"/>
    </source>
</evidence>
<name>A0A815IYA4_9BILA</name>
<proteinExistence type="inferred from homology"/>
<dbReference type="EMBL" id="CAJNOL010001520">
    <property type="protein sequence ID" value="CAF1375045.1"/>
    <property type="molecule type" value="Genomic_DNA"/>
</dbReference>
<dbReference type="InterPro" id="IPR016035">
    <property type="entry name" value="Acyl_Trfase/lysoPLipase"/>
</dbReference>
<evidence type="ECO:0000256" key="3">
    <source>
        <dbReference type="PROSITE-ProRule" id="PRU01161"/>
    </source>
</evidence>
<dbReference type="Gene3D" id="3.40.1090.10">
    <property type="entry name" value="Cytosolic phospholipase A2 catalytic domain"/>
    <property type="match status" value="1"/>
</dbReference>
<dbReference type="Proteomes" id="UP000663870">
    <property type="component" value="Unassembled WGS sequence"/>
</dbReference>
<dbReference type="Pfam" id="PF01734">
    <property type="entry name" value="Patatin"/>
    <property type="match status" value="1"/>
</dbReference>
<keyword evidence="2 3" id="KW-0443">Lipid metabolism</keyword>
<accession>A0A815IYA4</accession>
<evidence type="ECO:0000313" key="5">
    <source>
        <dbReference type="EMBL" id="CAF1375045.1"/>
    </source>
</evidence>
<evidence type="ECO:0000313" key="6">
    <source>
        <dbReference type="Proteomes" id="UP000663870"/>
    </source>
</evidence>
<feature type="active site" description="Proton acceptor" evidence="3">
    <location>
        <position position="316"/>
    </location>
</feature>
<dbReference type="PROSITE" id="PS51635">
    <property type="entry name" value="PNPLA"/>
    <property type="match status" value="1"/>
</dbReference>
<dbReference type="PANTHER" id="PTHR32176">
    <property type="entry name" value="XYLOSE ISOMERASE"/>
    <property type="match status" value="1"/>
</dbReference>
<sequence>MYKCYKALMELKRELTPIESLDYYQCLIMLNKYTISEKELPKLLSDGRIRTDEIWYLLARAQRKCKKYSNNYRERINNDNYSKAKRSVQIAIQVNPANEKVIKEQTIISKLIERKSREKITLEHNIEHRRRADDCESYNILSIDGGGIRGIMAAIWLRELERKTKRTCSSMFQMMAGTSTGAIIAAGLSAPNINHLTKPAHDTSKLVQLYKTCGKHIFIKKPRHPLNPCRSSLSLAPKYSSDGKQNLFEYYFGKTLLYECLTDIVIPVVRSGDTYTHLFTRNDDLYSTCLVDVLMATTAAPTYFKPHCLNGINYIDGGVQMNNPTMAAYTKAIEYGYKKEEIFVLSLGTGDYIEDSLVANEHPHIIYYMRHHDHVVKVLLDSQQHNVDYQMSILMDDNNYYRWQVWFEESIELDRYEPHIVDKLEDIAYEYWEEMEVHDNNRLNRLITRLKDE</sequence>
<feature type="active site" description="Nucleophile" evidence="3">
    <location>
        <position position="179"/>
    </location>
</feature>
<evidence type="ECO:0000259" key="4">
    <source>
        <dbReference type="PROSITE" id="PS51635"/>
    </source>
</evidence>
<dbReference type="GO" id="GO:0047372">
    <property type="term" value="F:monoacylglycerol lipase activity"/>
    <property type="evidence" value="ECO:0007669"/>
    <property type="project" value="TreeGrafter"/>
</dbReference>
<feature type="short sequence motif" description="GXSXG" evidence="3">
    <location>
        <begin position="177"/>
        <end position="181"/>
    </location>
</feature>
<dbReference type="SUPFAM" id="SSF52151">
    <property type="entry name" value="FabD/lysophospholipase-like"/>
    <property type="match status" value="1"/>
</dbReference>
<dbReference type="GO" id="GO:0016042">
    <property type="term" value="P:lipid catabolic process"/>
    <property type="evidence" value="ECO:0007669"/>
    <property type="project" value="UniProtKB-UniRule"/>
</dbReference>
<keyword evidence="3" id="KW-0378">Hydrolase</keyword>
<feature type="short sequence motif" description="DGA/G" evidence="3">
    <location>
        <begin position="316"/>
        <end position="318"/>
    </location>
</feature>